<gene>
    <name evidence="5" type="ORF">NTG6680_1386</name>
</gene>
<evidence type="ECO:0000256" key="2">
    <source>
        <dbReference type="PROSITE-ProRule" id="PRU00284"/>
    </source>
</evidence>
<proteinExistence type="predicted"/>
<dbReference type="RefSeq" id="WP_239796542.1">
    <property type="nucleotide sequence ID" value="NZ_OU912926.1"/>
</dbReference>
<dbReference type="PANTHER" id="PTHR32089:SF112">
    <property type="entry name" value="LYSOZYME-LIKE PROTEIN-RELATED"/>
    <property type="match status" value="1"/>
</dbReference>
<dbReference type="InterPro" id="IPR004089">
    <property type="entry name" value="MCPsignal_dom"/>
</dbReference>
<feature type="transmembrane region" description="Helical" evidence="3">
    <location>
        <begin position="41"/>
        <end position="62"/>
    </location>
</feature>
<keyword evidence="3" id="KW-0812">Transmembrane</keyword>
<accession>A0ABM8YYK0</accession>
<protein>
    <submittedName>
        <fullName evidence="5">Methyl-accepting chemotaxis protein</fullName>
    </submittedName>
</protein>
<dbReference type="Pfam" id="PF00015">
    <property type="entry name" value="MCPsignal"/>
    <property type="match status" value="1"/>
</dbReference>
<dbReference type="Proteomes" id="UP000839052">
    <property type="component" value="Chromosome"/>
</dbReference>
<evidence type="ECO:0000256" key="3">
    <source>
        <dbReference type="SAM" id="Phobius"/>
    </source>
</evidence>
<dbReference type="PANTHER" id="PTHR32089">
    <property type="entry name" value="METHYL-ACCEPTING CHEMOTAXIS PROTEIN MCPB"/>
    <property type="match status" value="1"/>
</dbReference>
<dbReference type="EMBL" id="OU912926">
    <property type="protein sequence ID" value="CAG9932639.1"/>
    <property type="molecule type" value="Genomic_DNA"/>
</dbReference>
<evidence type="ECO:0000256" key="1">
    <source>
        <dbReference type="ARBA" id="ARBA00023224"/>
    </source>
</evidence>
<dbReference type="SUPFAM" id="SSF58104">
    <property type="entry name" value="Methyl-accepting chemotaxis protein (MCP) signaling domain"/>
    <property type="match status" value="1"/>
</dbReference>
<keyword evidence="3" id="KW-0472">Membrane</keyword>
<evidence type="ECO:0000259" key="4">
    <source>
        <dbReference type="PROSITE" id="PS50111"/>
    </source>
</evidence>
<keyword evidence="1 2" id="KW-0807">Transducer</keyword>
<feature type="transmembrane region" description="Helical" evidence="3">
    <location>
        <begin position="12"/>
        <end position="35"/>
    </location>
</feature>
<keyword evidence="3" id="KW-1133">Transmembrane helix</keyword>
<feature type="domain" description="Methyl-accepting transducer" evidence="4">
    <location>
        <begin position="107"/>
        <end position="332"/>
    </location>
</feature>
<evidence type="ECO:0000313" key="6">
    <source>
        <dbReference type="Proteomes" id="UP000839052"/>
    </source>
</evidence>
<evidence type="ECO:0000313" key="5">
    <source>
        <dbReference type="EMBL" id="CAG9932639.1"/>
    </source>
</evidence>
<organism evidence="5 6">
    <name type="scientific">Candidatus Nitrotoga arctica</name>
    <dbReference type="NCBI Taxonomy" id="453162"/>
    <lineage>
        <taxon>Bacteria</taxon>
        <taxon>Pseudomonadati</taxon>
        <taxon>Pseudomonadota</taxon>
        <taxon>Betaproteobacteria</taxon>
        <taxon>Nitrosomonadales</taxon>
        <taxon>Gallionellaceae</taxon>
        <taxon>Candidatus Nitrotoga</taxon>
    </lineage>
</organism>
<name>A0ABM8YYK0_9PROT</name>
<reference evidence="5 6" key="1">
    <citation type="submission" date="2021-10" db="EMBL/GenBank/DDBJ databases">
        <authorList>
            <person name="Koch H."/>
        </authorList>
    </citation>
    <scope>NUCLEOTIDE SEQUENCE [LARGE SCALE GENOMIC DNA]</scope>
    <source>
        <strain evidence="5">6680</strain>
    </source>
</reference>
<dbReference type="PROSITE" id="PS50111">
    <property type="entry name" value="CHEMOTAXIS_TRANSDUC_2"/>
    <property type="match status" value="1"/>
</dbReference>
<dbReference type="SMART" id="SM00283">
    <property type="entry name" value="MA"/>
    <property type="match status" value="1"/>
</dbReference>
<keyword evidence="6" id="KW-1185">Reference proteome</keyword>
<sequence>MAVQKINSAAHKATATFCWGIALGIGIAGASLLLILGEMGWANIVSAVVLIGISAAAGEWGARRHRTLLKLAIAQEMVNAKARFEIELENAAVGGLEEVCTEVVPIWSRQVEITRNQTETAIMDLANRFVGINAKLEASVRASQSAAGDLAGNAEGGALAVMTQSESSLTSVIDSIREAQHSRNDMLEQVRSLNDYTGELRAMAVKVAEIAAQTNLLALNAAIEAARAGEAGRGFAVVADEVRKLSSLSSETGKKMSGTVDIISNAITSVFKIAESSSEHDFKSVASSELIIQQVLQSFNNVTSNLSDSAELLQQESAGIRDELSDVLVSLQFQDRVSQILVHVRNNMEKLHQHLQQYKQDRAASIPVKHINIKTWLADMETLYATQEQVHTHRGGQSSAAAKQEITFF</sequence>
<dbReference type="Gene3D" id="1.10.287.950">
    <property type="entry name" value="Methyl-accepting chemotaxis protein"/>
    <property type="match status" value="1"/>
</dbReference>